<proteinExistence type="predicted"/>
<evidence type="ECO:0000313" key="2">
    <source>
        <dbReference type="Proteomes" id="UP000008237"/>
    </source>
</evidence>
<dbReference type="Proteomes" id="UP000008237">
    <property type="component" value="Unassembled WGS sequence"/>
</dbReference>
<sequence length="68" mass="8133">MGVVYTDRLSGFKERRIHPVPSPVPSPTIREHRTIRVYFSVQESPSMPQRPFRDLVKQYVRRSRRHKS</sequence>
<evidence type="ECO:0000313" key="1">
    <source>
        <dbReference type="EMBL" id="EFN80942.1"/>
    </source>
</evidence>
<reference evidence="1 2" key="1">
    <citation type="journal article" date="2010" name="Science">
        <title>Genomic comparison of the ants Camponotus floridanus and Harpegnathos saltator.</title>
        <authorList>
            <person name="Bonasio R."/>
            <person name="Zhang G."/>
            <person name="Ye C."/>
            <person name="Mutti N.S."/>
            <person name="Fang X."/>
            <person name="Qin N."/>
            <person name="Donahue G."/>
            <person name="Yang P."/>
            <person name="Li Q."/>
            <person name="Li C."/>
            <person name="Zhang P."/>
            <person name="Huang Z."/>
            <person name="Berger S.L."/>
            <person name="Reinberg D."/>
            <person name="Wang J."/>
            <person name="Liebig J."/>
        </authorList>
    </citation>
    <scope>NUCLEOTIDE SEQUENCE [LARGE SCALE GENOMIC DNA]</scope>
    <source>
        <strain evidence="1 2">R22 G/1</strain>
    </source>
</reference>
<organism evidence="2">
    <name type="scientific">Harpegnathos saltator</name>
    <name type="common">Jerdon's jumping ant</name>
    <dbReference type="NCBI Taxonomy" id="610380"/>
    <lineage>
        <taxon>Eukaryota</taxon>
        <taxon>Metazoa</taxon>
        <taxon>Ecdysozoa</taxon>
        <taxon>Arthropoda</taxon>
        <taxon>Hexapoda</taxon>
        <taxon>Insecta</taxon>
        <taxon>Pterygota</taxon>
        <taxon>Neoptera</taxon>
        <taxon>Endopterygota</taxon>
        <taxon>Hymenoptera</taxon>
        <taxon>Apocrita</taxon>
        <taxon>Aculeata</taxon>
        <taxon>Formicoidea</taxon>
        <taxon>Formicidae</taxon>
        <taxon>Ponerinae</taxon>
        <taxon>Ponerini</taxon>
        <taxon>Harpegnathos</taxon>
    </lineage>
</organism>
<dbReference type="AlphaFoldDB" id="E2BTN8"/>
<name>E2BTN8_HARSA</name>
<gene>
    <name evidence="1" type="ORF">EAI_08546</name>
</gene>
<dbReference type="InParanoid" id="E2BTN8"/>
<keyword evidence="2" id="KW-1185">Reference proteome</keyword>
<accession>E2BTN8</accession>
<protein>
    <submittedName>
        <fullName evidence="1">Uncharacterized protein</fullName>
    </submittedName>
</protein>
<dbReference type="EMBL" id="GL450468">
    <property type="protein sequence ID" value="EFN80942.1"/>
    <property type="molecule type" value="Genomic_DNA"/>
</dbReference>